<dbReference type="Proteomes" id="UP000266091">
    <property type="component" value="Unassembled WGS sequence"/>
</dbReference>
<accession>A0A388SDM6</accession>
<dbReference type="SUPFAM" id="SSF51197">
    <property type="entry name" value="Clavaminate synthase-like"/>
    <property type="match status" value="1"/>
</dbReference>
<dbReference type="GO" id="GO:0005829">
    <property type="term" value="C:cytosol"/>
    <property type="evidence" value="ECO:0007669"/>
    <property type="project" value="TreeGrafter"/>
</dbReference>
<gene>
    <name evidence="1" type="ORF">MESMUL_16090</name>
</gene>
<dbReference type="AlphaFoldDB" id="A0A388SDM6"/>
<protein>
    <recommendedName>
        <fullName evidence="3">YhcH/YjgK/YiaL family protein</fullName>
    </recommendedName>
</protein>
<dbReference type="PANTHER" id="PTHR34986">
    <property type="entry name" value="EVOLVED BETA-GALACTOSIDASE SUBUNIT BETA"/>
    <property type="match status" value="1"/>
</dbReference>
<keyword evidence="2" id="KW-1185">Reference proteome</keyword>
<organism evidence="1 2">
    <name type="scientific">Mesosutterella multiformis</name>
    <dbReference type="NCBI Taxonomy" id="2259133"/>
    <lineage>
        <taxon>Bacteria</taxon>
        <taxon>Pseudomonadati</taxon>
        <taxon>Pseudomonadota</taxon>
        <taxon>Betaproteobacteria</taxon>
        <taxon>Burkholderiales</taxon>
        <taxon>Sutterellaceae</taxon>
        <taxon>Mesosutterella</taxon>
    </lineage>
</organism>
<dbReference type="InterPro" id="IPR004375">
    <property type="entry name" value="NanQ/TabA/YiaL"/>
</dbReference>
<dbReference type="NCBIfam" id="TIGR00022">
    <property type="entry name" value="YhcH/YjgK/YiaL family protein"/>
    <property type="match status" value="1"/>
</dbReference>
<dbReference type="Gene3D" id="2.60.120.370">
    <property type="entry name" value="YhcH/YjgK/YiaL"/>
    <property type="match status" value="1"/>
</dbReference>
<comment type="caution">
    <text evidence="1">The sequence shown here is derived from an EMBL/GenBank/DDBJ whole genome shotgun (WGS) entry which is preliminary data.</text>
</comment>
<dbReference type="InterPro" id="IPR037012">
    <property type="entry name" value="NanQ/TabA/YiaL_sf"/>
</dbReference>
<evidence type="ECO:0000313" key="1">
    <source>
        <dbReference type="EMBL" id="GBO94255.1"/>
    </source>
</evidence>
<dbReference type="OrthoDB" id="6196468at2"/>
<reference evidence="1 2" key="1">
    <citation type="journal article" date="2018" name="Int. J. Syst. Evol. Microbiol.">
        <title>Mesosutterella multiformis gen. nov., sp. nov., a member of the family Sutterellaceae and Sutterella megalosphaeroides sp. nov., isolated from human faeces.</title>
        <authorList>
            <person name="Sakamoto M."/>
            <person name="Ikeyama N."/>
            <person name="Kunihiro T."/>
            <person name="Iino T."/>
            <person name="Yuki M."/>
            <person name="Ohkuma M."/>
        </authorList>
    </citation>
    <scope>NUCLEOTIDE SEQUENCE [LARGE SCALE GENOMIC DNA]</scope>
    <source>
        <strain evidence="1 2">4NBBH2</strain>
    </source>
</reference>
<dbReference type="Pfam" id="PF04074">
    <property type="entry name" value="DUF386"/>
    <property type="match status" value="1"/>
</dbReference>
<dbReference type="EMBL" id="BGZJ01000001">
    <property type="protein sequence ID" value="GBO94255.1"/>
    <property type="molecule type" value="Genomic_DNA"/>
</dbReference>
<evidence type="ECO:0000313" key="2">
    <source>
        <dbReference type="Proteomes" id="UP000266091"/>
    </source>
</evidence>
<dbReference type="RefSeq" id="WP_116270491.1">
    <property type="nucleotide sequence ID" value="NZ_BGZJ01000001.1"/>
</dbReference>
<evidence type="ECO:0008006" key="3">
    <source>
        <dbReference type="Google" id="ProtNLM"/>
    </source>
</evidence>
<proteinExistence type="predicted"/>
<accession>A0A401LM40</accession>
<dbReference type="PANTHER" id="PTHR34986:SF1">
    <property type="entry name" value="PROTEIN YIAL"/>
    <property type="match status" value="1"/>
</dbReference>
<sequence length="157" mass="17709">MISGTLSEWKNLKSYLPEVFSRAFAYLAAHGGDLETGRHEIEGSAFYVNVEEGMTRPASDRKFEAHARYIDIQLLLEGDERQDFITHANHLTPTDDRLERDDIAFYPDLDPAETVTMKPGDFAIYFPGERHAPNLAVTGPAMHKKAVFKIRADLAEL</sequence>
<name>A0A388SDM6_9BURK</name>